<sequence>MVEKVAQGKPTTRSWKSPVKNFPKRMVAKGFVKKSGKKGSAPVGRPRKAGIRVSNVKSSVILHQFVQVSTLTYHPYPLKVIILLTHMPGNKKVFKCFKRHFGLVTNEKRKDFSFVHGIGEVRIPLDGKDKIVPCVSYVPSLEKNVFSLEQLLHQGIESLTSGDTCLLKKMFGSRAKGFDFIENKSEVDLEQEYLNKFYDNLGVDNGHKEEKAKLQETIEDYYEKEFKKEKNKKASGEGSSGTNKKEVIYSKKIKTGFII</sequence>
<keyword evidence="3" id="KW-1185">Reference proteome</keyword>
<dbReference type="AlphaFoldDB" id="A0A9K3NZJ4"/>
<proteinExistence type="predicted"/>
<dbReference type="InterPro" id="IPR054722">
    <property type="entry name" value="PolX-like_BBD"/>
</dbReference>
<evidence type="ECO:0000259" key="1">
    <source>
        <dbReference type="Pfam" id="PF22936"/>
    </source>
</evidence>
<reference evidence="2" key="2">
    <citation type="submission" date="2020-06" db="EMBL/GenBank/DDBJ databases">
        <title>Helianthus annuus Genome sequencing and assembly Release 2.</title>
        <authorList>
            <person name="Gouzy J."/>
            <person name="Langlade N."/>
            <person name="Munos S."/>
        </authorList>
    </citation>
    <scope>NUCLEOTIDE SEQUENCE</scope>
    <source>
        <tissue evidence="2">Leaves</tissue>
    </source>
</reference>
<gene>
    <name evidence="2" type="ORF">HanXRQr2_Chr02g0073931</name>
</gene>
<name>A0A9K3NZJ4_HELAN</name>
<evidence type="ECO:0000313" key="3">
    <source>
        <dbReference type="Proteomes" id="UP000215914"/>
    </source>
</evidence>
<reference evidence="2" key="1">
    <citation type="journal article" date="2017" name="Nature">
        <title>The sunflower genome provides insights into oil metabolism, flowering and Asterid evolution.</title>
        <authorList>
            <person name="Badouin H."/>
            <person name="Gouzy J."/>
            <person name="Grassa C.J."/>
            <person name="Murat F."/>
            <person name="Staton S.E."/>
            <person name="Cottret L."/>
            <person name="Lelandais-Briere C."/>
            <person name="Owens G.L."/>
            <person name="Carrere S."/>
            <person name="Mayjonade B."/>
            <person name="Legrand L."/>
            <person name="Gill N."/>
            <person name="Kane N.C."/>
            <person name="Bowers J.E."/>
            <person name="Hubner S."/>
            <person name="Bellec A."/>
            <person name="Berard A."/>
            <person name="Berges H."/>
            <person name="Blanchet N."/>
            <person name="Boniface M.C."/>
            <person name="Brunel D."/>
            <person name="Catrice O."/>
            <person name="Chaidir N."/>
            <person name="Claudel C."/>
            <person name="Donnadieu C."/>
            <person name="Faraut T."/>
            <person name="Fievet G."/>
            <person name="Helmstetter N."/>
            <person name="King M."/>
            <person name="Knapp S.J."/>
            <person name="Lai Z."/>
            <person name="Le Paslier M.C."/>
            <person name="Lippi Y."/>
            <person name="Lorenzon L."/>
            <person name="Mandel J.R."/>
            <person name="Marage G."/>
            <person name="Marchand G."/>
            <person name="Marquand E."/>
            <person name="Bret-Mestries E."/>
            <person name="Morien E."/>
            <person name="Nambeesan S."/>
            <person name="Nguyen T."/>
            <person name="Pegot-Espagnet P."/>
            <person name="Pouilly N."/>
            <person name="Raftis F."/>
            <person name="Sallet E."/>
            <person name="Schiex T."/>
            <person name="Thomas J."/>
            <person name="Vandecasteele C."/>
            <person name="Vares D."/>
            <person name="Vear F."/>
            <person name="Vautrin S."/>
            <person name="Crespi M."/>
            <person name="Mangin B."/>
            <person name="Burke J.M."/>
            <person name="Salse J."/>
            <person name="Munos S."/>
            <person name="Vincourt P."/>
            <person name="Rieseberg L.H."/>
            <person name="Langlade N.B."/>
        </authorList>
    </citation>
    <scope>NUCLEOTIDE SEQUENCE</scope>
    <source>
        <tissue evidence="2">Leaves</tissue>
    </source>
</reference>
<accession>A0A9K3NZJ4</accession>
<dbReference type="PANTHER" id="PTHR46410">
    <property type="entry name" value="AT-RICH INTERACTIVE DOMAIN-CONTAINING PROTEIN 2"/>
    <property type="match status" value="1"/>
</dbReference>
<organism evidence="2 3">
    <name type="scientific">Helianthus annuus</name>
    <name type="common">Common sunflower</name>
    <dbReference type="NCBI Taxonomy" id="4232"/>
    <lineage>
        <taxon>Eukaryota</taxon>
        <taxon>Viridiplantae</taxon>
        <taxon>Streptophyta</taxon>
        <taxon>Embryophyta</taxon>
        <taxon>Tracheophyta</taxon>
        <taxon>Spermatophyta</taxon>
        <taxon>Magnoliopsida</taxon>
        <taxon>eudicotyledons</taxon>
        <taxon>Gunneridae</taxon>
        <taxon>Pentapetalae</taxon>
        <taxon>asterids</taxon>
        <taxon>campanulids</taxon>
        <taxon>Asterales</taxon>
        <taxon>Asteraceae</taxon>
        <taxon>Asteroideae</taxon>
        <taxon>Heliantheae alliance</taxon>
        <taxon>Heliantheae</taxon>
        <taxon>Helianthus</taxon>
    </lineage>
</organism>
<dbReference type="Proteomes" id="UP000215914">
    <property type="component" value="Unassembled WGS sequence"/>
</dbReference>
<dbReference type="Gramene" id="mRNA:HanXRQr2_Chr02g0073931">
    <property type="protein sequence ID" value="CDS:HanXRQr2_Chr02g0073931.1"/>
    <property type="gene ID" value="HanXRQr2_Chr02g0073931"/>
</dbReference>
<dbReference type="EMBL" id="MNCJ02000317">
    <property type="protein sequence ID" value="KAF5819112.1"/>
    <property type="molecule type" value="Genomic_DNA"/>
</dbReference>
<evidence type="ECO:0000313" key="2">
    <source>
        <dbReference type="EMBL" id="KAF5819112.1"/>
    </source>
</evidence>
<feature type="domain" description="Retrovirus-related Pol polyprotein from transposon TNT 1-94-like beta-barrel" evidence="1">
    <location>
        <begin position="85"/>
        <end position="155"/>
    </location>
</feature>
<dbReference type="Pfam" id="PF22936">
    <property type="entry name" value="Pol_BBD"/>
    <property type="match status" value="1"/>
</dbReference>
<comment type="caution">
    <text evidence="2">The sequence shown here is derived from an EMBL/GenBank/DDBJ whole genome shotgun (WGS) entry which is preliminary data.</text>
</comment>
<dbReference type="PANTHER" id="PTHR46410:SF26">
    <property type="entry name" value="BULB-TYPE LECTIN DOMAIN-CONTAINING PROTEIN-RELATED"/>
    <property type="match status" value="1"/>
</dbReference>
<protein>
    <recommendedName>
        <fullName evidence="1">Retrovirus-related Pol polyprotein from transposon TNT 1-94-like beta-barrel domain-containing protein</fullName>
    </recommendedName>
</protein>